<protein>
    <recommendedName>
        <fullName evidence="4">Glycerophosphoryl diester phosphodiesterase membrane domain-containing protein</fullName>
    </recommendedName>
</protein>
<keyword evidence="3" id="KW-1185">Reference proteome</keyword>
<dbReference type="Pfam" id="PF19656">
    <property type="entry name" value="DUF6159"/>
    <property type="match status" value="1"/>
</dbReference>
<name>A0AAW3ZI81_9GAMM</name>
<evidence type="ECO:0000256" key="1">
    <source>
        <dbReference type="SAM" id="Phobius"/>
    </source>
</evidence>
<evidence type="ECO:0000313" key="2">
    <source>
        <dbReference type="EMBL" id="MBD8525703.1"/>
    </source>
</evidence>
<evidence type="ECO:0008006" key="4">
    <source>
        <dbReference type="Google" id="ProtNLM"/>
    </source>
</evidence>
<dbReference type="Proteomes" id="UP000613768">
    <property type="component" value="Unassembled WGS sequence"/>
</dbReference>
<sequence>MMGRFARSWALIKASAGVLRSDTELLVFPLLSSIATLMVVASFVAPLFVLQEPQAQELSEKGFSLLYLLWFFGFYLCQYFIIFFFNSALVGAAMIRLQGGDPTLSDGLRIAWSKVGVIFGYAMIAATVGMILRAIEQRAGFIGSWIAGLFGAAWTVASFLVVPILVSQNIGPIEAVKRSAMMLKQSWGENLIGNGGIGLVGGFLTALVLLFGAALTVAAGVNQLPGLAITLGALTVVAALLMGLIQAALSGIYSAALYRYADGGESQGFDRTLLQGAFAHKG</sequence>
<feature type="transmembrane region" description="Helical" evidence="1">
    <location>
        <begin position="62"/>
        <end position="95"/>
    </location>
</feature>
<keyword evidence="1" id="KW-0472">Membrane</keyword>
<feature type="transmembrane region" description="Helical" evidence="1">
    <location>
        <begin position="191"/>
        <end position="215"/>
    </location>
</feature>
<reference evidence="2 3" key="1">
    <citation type="submission" date="2020-09" db="EMBL/GenBank/DDBJ databases">
        <title>Pseudoxanthomonas sp. CAU 1598 isolated from sand of Yaerae Beach.</title>
        <authorList>
            <person name="Kim W."/>
        </authorList>
    </citation>
    <scope>NUCLEOTIDE SEQUENCE [LARGE SCALE GENOMIC DNA]</scope>
    <source>
        <strain evidence="2 3">CAU 1598</strain>
    </source>
</reference>
<comment type="caution">
    <text evidence="2">The sequence shown here is derived from an EMBL/GenBank/DDBJ whole genome shotgun (WGS) entry which is preliminary data.</text>
</comment>
<accession>A0AAW3ZI81</accession>
<organism evidence="2 3">
    <name type="scientific">Pseudomarimonas arenosa</name>
    <dbReference type="NCBI Taxonomy" id="2774145"/>
    <lineage>
        <taxon>Bacteria</taxon>
        <taxon>Pseudomonadati</taxon>
        <taxon>Pseudomonadota</taxon>
        <taxon>Gammaproteobacteria</taxon>
        <taxon>Lysobacterales</taxon>
        <taxon>Lysobacteraceae</taxon>
        <taxon>Pseudomarimonas</taxon>
    </lineage>
</organism>
<dbReference type="AlphaFoldDB" id="A0AAW3ZI81"/>
<evidence type="ECO:0000313" key="3">
    <source>
        <dbReference type="Proteomes" id="UP000613768"/>
    </source>
</evidence>
<dbReference type="EMBL" id="JACYTR010000011">
    <property type="protein sequence ID" value="MBD8525703.1"/>
    <property type="molecule type" value="Genomic_DNA"/>
</dbReference>
<proteinExistence type="predicted"/>
<keyword evidence="1" id="KW-0812">Transmembrane</keyword>
<keyword evidence="1" id="KW-1133">Transmembrane helix</keyword>
<feature type="transmembrane region" description="Helical" evidence="1">
    <location>
        <begin position="227"/>
        <end position="249"/>
    </location>
</feature>
<feature type="transmembrane region" description="Helical" evidence="1">
    <location>
        <begin position="142"/>
        <end position="166"/>
    </location>
</feature>
<dbReference type="InterPro" id="IPR046157">
    <property type="entry name" value="DUF6159"/>
</dbReference>
<feature type="transmembrane region" description="Helical" evidence="1">
    <location>
        <begin position="26"/>
        <end position="50"/>
    </location>
</feature>
<feature type="transmembrane region" description="Helical" evidence="1">
    <location>
        <begin position="115"/>
        <end position="135"/>
    </location>
</feature>
<gene>
    <name evidence="2" type="ORF">IFO71_08100</name>
</gene>